<dbReference type="Gene3D" id="3.90.180.10">
    <property type="entry name" value="Medium-chain alcohol dehydrogenases, catalytic domain"/>
    <property type="match status" value="1"/>
</dbReference>
<proteinExistence type="predicted"/>
<sequence>MSLFSIQSTKTVAMSQARPTPSKMRAWRLNRLGPFDETLRLVRDFEVPSEPLRAGQILVRITSAGLNPIDYKTPGMDLSGAAVSVGPDVSDIKAGDKVLARIDLTKDTHGALSDKVYNKGGSGGVGSFGIQIAKILSCHVTKSCSTAKSSLCTELGADEVIDYRTTVVVAHLKQGGPSYDVIVDNVGNLTSKLFSACSDILVPEGKFVCVAVTPNLSTLKTIVKGKLLPRFLGSSACRLSCTLLETIMRT</sequence>
<dbReference type="InterPro" id="IPR013154">
    <property type="entry name" value="ADH-like_N"/>
</dbReference>
<dbReference type="Proteomes" id="UP000654370">
    <property type="component" value="Unassembled WGS sequence"/>
</dbReference>
<evidence type="ECO:0000313" key="3">
    <source>
        <dbReference type="EMBL" id="KAG2179827.1"/>
    </source>
</evidence>
<feature type="domain" description="Alcohol dehydrogenase-like C-terminal" evidence="1">
    <location>
        <begin position="124"/>
        <end position="218"/>
    </location>
</feature>
<dbReference type="SUPFAM" id="SSF50129">
    <property type="entry name" value="GroES-like"/>
    <property type="match status" value="1"/>
</dbReference>
<dbReference type="EMBL" id="JAEPQZ010000006">
    <property type="protein sequence ID" value="KAG2179827.1"/>
    <property type="molecule type" value="Genomic_DNA"/>
</dbReference>
<accession>A0A8H7UFK8</accession>
<evidence type="ECO:0008006" key="5">
    <source>
        <dbReference type="Google" id="ProtNLM"/>
    </source>
</evidence>
<evidence type="ECO:0000259" key="1">
    <source>
        <dbReference type="Pfam" id="PF00107"/>
    </source>
</evidence>
<dbReference type="InterPro" id="IPR013149">
    <property type="entry name" value="ADH-like_C"/>
</dbReference>
<evidence type="ECO:0000259" key="2">
    <source>
        <dbReference type="Pfam" id="PF08240"/>
    </source>
</evidence>
<dbReference type="OrthoDB" id="9992527at2759"/>
<protein>
    <recommendedName>
        <fullName evidence="5">Enoyl reductase (ER) domain-containing protein</fullName>
    </recommendedName>
</protein>
<reference evidence="3" key="1">
    <citation type="submission" date="2020-12" db="EMBL/GenBank/DDBJ databases">
        <title>Metabolic potential, ecology and presence of endohyphal bacteria is reflected in genomic diversity of Mucoromycotina.</title>
        <authorList>
            <person name="Muszewska A."/>
            <person name="Okrasinska A."/>
            <person name="Steczkiewicz K."/>
            <person name="Drgas O."/>
            <person name="Orlowska M."/>
            <person name="Perlinska-Lenart U."/>
            <person name="Aleksandrzak-Piekarczyk T."/>
            <person name="Szatraj K."/>
            <person name="Zielenkiewicz U."/>
            <person name="Pilsyk S."/>
            <person name="Malc E."/>
            <person name="Mieczkowski P."/>
            <person name="Kruszewska J.S."/>
            <person name="Biernat P."/>
            <person name="Pawlowska J."/>
        </authorList>
    </citation>
    <scope>NUCLEOTIDE SEQUENCE</scope>
    <source>
        <strain evidence="3">WA0000067209</strain>
    </source>
</reference>
<dbReference type="Gene3D" id="3.40.50.720">
    <property type="entry name" value="NAD(P)-binding Rossmann-like Domain"/>
    <property type="match status" value="1"/>
</dbReference>
<feature type="domain" description="Alcohol dehydrogenase-like N-terminal" evidence="2">
    <location>
        <begin position="54"/>
        <end position="101"/>
    </location>
</feature>
<dbReference type="InterPro" id="IPR050700">
    <property type="entry name" value="YIM1/Zinc_Alcohol_DH_Fams"/>
</dbReference>
<keyword evidence="4" id="KW-1185">Reference proteome</keyword>
<name>A0A8H7UFK8_MORIS</name>
<evidence type="ECO:0000313" key="4">
    <source>
        <dbReference type="Proteomes" id="UP000654370"/>
    </source>
</evidence>
<comment type="caution">
    <text evidence="3">The sequence shown here is derived from an EMBL/GenBank/DDBJ whole genome shotgun (WGS) entry which is preliminary data.</text>
</comment>
<dbReference type="SUPFAM" id="SSF51735">
    <property type="entry name" value="NAD(P)-binding Rossmann-fold domains"/>
    <property type="match status" value="1"/>
</dbReference>
<dbReference type="InterPro" id="IPR036291">
    <property type="entry name" value="NAD(P)-bd_dom_sf"/>
</dbReference>
<dbReference type="Pfam" id="PF00107">
    <property type="entry name" value="ADH_zinc_N"/>
    <property type="match status" value="1"/>
</dbReference>
<dbReference type="InterPro" id="IPR011032">
    <property type="entry name" value="GroES-like_sf"/>
</dbReference>
<dbReference type="PANTHER" id="PTHR11695:SF294">
    <property type="entry name" value="RETICULON-4-INTERACTING PROTEIN 1, MITOCHONDRIAL"/>
    <property type="match status" value="1"/>
</dbReference>
<gene>
    <name evidence="3" type="ORF">INT43_003610</name>
</gene>
<dbReference type="PANTHER" id="PTHR11695">
    <property type="entry name" value="ALCOHOL DEHYDROGENASE RELATED"/>
    <property type="match status" value="1"/>
</dbReference>
<dbReference type="AlphaFoldDB" id="A0A8H7UFK8"/>
<dbReference type="Pfam" id="PF08240">
    <property type="entry name" value="ADH_N"/>
    <property type="match status" value="1"/>
</dbReference>
<organism evidence="3 4">
    <name type="scientific">Mortierella isabellina</name>
    <name type="common">Filamentous fungus</name>
    <name type="synonym">Umbelopsis isabellina</name>
    <dbReference type="NCBI Taxonomy" id="91625"/>
    <lineage>
        <taxon>Eukaryota</taxon>
        <taxon>Fungi</taxon>
        <taxon>Fungi incertae sedis</taxon>
        <taxon>Mucoromycota</taxon>
        <taxon>Mucoromycotina</taxon>
        <taxon>Umbelopsidomycetes</taxon>
        <taxon>Umbelopsidales</taxon>
        <taxon>Umbelopsidaceae</taxon>
        <taxon>Umbelopsis</taxon>
    </lineage>
</organism>
<dbReference type="GO" id="GO:0005739">
    <property type="term" value="C:mitochondrion"/>
    <property type="evidence" value="ECO:0007669"/>
    <property type="project" value="TreeGrafter"/>
</dbReference>